<sequence length="71" mass="8446">MLWLLWLLLFTTTSAYRVVEYDKARCTHNEFRSYQVIHANNNVCQKINVRVASSILVKVDNFYDDQYQLSV</sequence>
<gene>
    <name evidence="2" type="ORF">PHISCL_10669</name>
</gene>
<comment type="caution">
    <text evidence="2">The sequence shown here is derived from an EMBL/GenBank/DDBJ whole genome shotgun (WGS) entry which is preliminary data.</text>
</comment>
<protein>
    <submittedName>
        <fullName evidence="2">Uncharacterized protein</fullName>
    </submittedName>
</protein>
<feature type="non-terminal residue" evidence="2">
    <location>
        <position position="71"/>
    </location>
</feature>
<proteinExistence type="predicted"/>
<evidence type="ECO:0000256" key="1">
    <source>
        <dbReference type="SAM" id="SignalP"/>
    </source>
</evidence>
<dbReference type="EMBL" id="MVGC01001929">
    <property type="protein sequence ID" value="RJE16994.1"/>
    <property type="molecule type" value="Genomic_DNA"/>
</dbReference>
<keyword evidence="1" id="KW-0732">Signal</keyword>
<feature type="chain" id="PRO_5017399170" evidence="1">
    <location>
        <begin position="16"/>
        <end position="71"/>
    </location>
</feature>
<dbReference type="AlphaFoldDB" id="A0A3A2ZC91"/>
<reference evidence="3" key="1">
    <citation type="submission" date="2017-02" db="EMBL/GenBank/DDBJ databases">
        <authorList>
            <person name="Tafer H."/>
            <person name="Lopandic K."/>
        </authorList>
    </citation>
    <scope>NUCLEOTIDE SEQUENCE [LARGE SCALE GENOMIC DNA]</scope>
    <source>
        <strain evidence="3">CBS 366.77</strain>
    </source>
</reference>
<accession>A0A3A2ZC91</accession>
<dbReference type="OrthoDB" id="4447703at2759"/>
<feature type="signal peptide" evidence="1">
    <location>
        <begin position="1"/>
        <end position="15"/>
    </location>
</feature>
<name>A0A3A2ZC91_9EURO</name>
<organism evidence="2 3">
    <name type="scientific">Aspergillus sclerotialis</name>
    <dbReference type="NCBI Taxonomy" id="2070753"/>
    <lineage>
        <taxon>Eukaryota</taxon>
        <taxon>Fungi</taxon>
        <taxon>Dikarya</taxon>
        <taxon>Ascomycota</taxon>
        <taxon>Pezizomycotina</taxon>
        <taxon>Eurotiomycetes</taxon>
        <taxon>Eurotiomycetidae</taxon>
        <taxon>Eurotiales</taxon>
        <taxon>Aspergillaceae</taxon>
        <taxon>Aspergillus</taxon>
        <taxon>Aspergillus subgen. Polypaecilum</taxon>
    </lineage>
</organism>
<keyword evidence="3" id="KW-1185">Reference proteome</keyword>
<dbReference type="Proteomes" id="UP000266188">
    <property type="component" value="Unassembled WGS sequence"/>
</dbReference>
<evidence type="ECO:0000313" key="2">
    <source>
        <dbReference type="EMBL" id="RJE16994.1"/>
    </source>
</evidence>
<evidence type="ECO:0000313" key="3">
    <source>
        <dbReference type="Proteomes" id="UP000266188"/>
    </source>
</evidence>